<dbReference type="Proteomes" id="UP000065807">
    <property type="component" value="Chromosome"/>
</dbReference>
<dbReference type="RefSeq" id="WP_068134780.1">
    <property type="nucleotide sequence ID" value="NZ_AP014924.1"/>
</dbReference>
<sequence length="112" mass="12183">MSGKRAGNANPAAFKEWLRWYCQAFTDQVWTIHEILSVGEKAVVRYSGQSTYRGGLLGLPASSKPVRETGMLIFRIAGGKVRELWTALSDLELVFELGGKVVPGSVKDATPG</sequence>
<dbReference type="InterPro" id="IPR032710">
    <property type="entry name" value="NTF2-like_dom_sf"/>
</dbReference>
<reference evidence="2" key="2">
    <citation type="journal article" date="2016" name="Int. J. Syst. Evol. Microbiol.">
        <title>Complete genome sequence and cell structure of Limnochorda pilosa, a Gram-negative spore-former within the phylum Firmicutes.</title>
        <authorList>
            <person name="Watanabe M."/>
            <person name="Kojima H."/>
            <person name="Fukui M."/>
        </authorList>
    </citation>
    <scope>NUCLEOTIDE SEQUENCE [LARGE SCALE GENOMIC DNA]</scope>
    <source>
        <strain evidence="2">HC45</strain>
    </source>
</reference>
<proteinExistence type="predicted"/>
<name>A0A0K2SI50_LIMPI</name>
<evidence type="ECO:0008006" key="3">
    <source>
        <dbReference type="Google" id="ProtNLM"/>
    </source>
</evidence>
<dbReference type="Gene3D" id="3.10.450.50">
    <property type="match status" value="1"/>
</dbReference>
<accession>A0A0K2SI50</accession>
<evidence type="ECO:0000313" key="1">
    <source>
        <dbReference type="EMBL" id="BAS26760.1"/>
    </source>
</evidence>
<gene>
    <name evidence="1" type="ORF">LIP_0903</name>
</gene>
<dbReference type="EMBL" id="AP014924">
    <property type="protein sequence ID" value="BAS26760.1"/>
    <property type="molecule type" value="Genomic_DNA"/>
</dbReference>
<protein>
    <recommendedName>
        <fullName evidence="3">Ester cyclase</fullName>
    </recommendedName>
</protein>
<dbReference type="KEGG" id="lpil:LIP_0903"/>
<evidence type="ECO:0000313" key="2">
    <source>
        <dbReference type="Proteomes" id="UP000065807"/>
    </source>
</evidence>
<reference evidence="2" key="1">
    <citation type="submission" date="2015-07" db="EMBL/GenBank/DDBJ databases">
        <title>Complete genome sequence and phylogenetic analysis of Limnochorda pilosa.</title>
        <authorList>
            <person name="Watanabe M."/>
            <person name="Kojima H."/>
            <person name="Fukui M."/>
        </authorList>
    </citation>
    <scope>NUCLEOTIDE SEQUENCE [LARGE SCALE GENOMIC DNA]</scope>
    <source>
        <strain evidence="2">HC45</strain>
    </source>
</reference>
<dbReference type="Pfam" id="PF07366">
    <property type="entry name" value="SnoaL"/>
    <property type="match status" value="1"/>
</dbReference>
<organism evidence="1 2">
    <name type="scientific">Limnochorda pilosa</name>
    <dbReference type="NCBI Taxonomy" id="1555112"/>
    <lineage>
        <taxon>Bacteria</taxon>
        <taxon>Bacillati</taxon>
        <taxon>Bacillota</taxon>
        <taxon>Limnochordia</taxon>
        <taxon>Limnochordales</taxon>
        <taxon>Limnochordaceae</taxon>
        <taxon>Limnochorda</taxon>
    </lineage>
</organism>
<dbReference type="STRING" id="1555112.LIP_0903"/>
<dbReference type="OrthoDB" id="118695at2"/>
<keyword evidence="2" id="KW-1185">Reference proteome</keyword>
<dbReference type="InterPro" id="IPR009959">
    <property type="entry name" value="Cyclase_SnoaL-like"/>
</dbReference>
<dbReference type="GO" id="GO:0030638">
    <property type="term" value="P:polyketide metabolic process"/>
    <property type="evidence" value="ECO:0007669"/>
    <property type="project" value="InterPro"/>
</dbReference>
<dbReference type="SUPFAM" id="SSF54427">
    <property type="entry name" value="NTF2-like"/>
    <property type="match status" value="1"/>
</dbReference>
<dbReference type="AlphaFoldDB" id="A0A0K2SI50"/>